<dbReference type="NCBIfam" id="TIGR00157">
    <property type="entry name" value="ribosome small subunit-dependent GTPase A"/>
    <property type="match status" value="1"/>
</dbReference>
<dbReference type="SUPFAM" id="SSF52540">
    <property type="entry name" value="P-loop containing nucleoside triphosphate hydrolases"/>
    <property type="match status" value="1"/>
</dbReference>
<dbReference type="CDD" id="cd01854">
    <property type="entry name" value="YjeQ_EngC"/>
    <property type="match status" value="1"/>
</dbReference>
<dbReference type="Gene3D" id="3.40.50.300">
    <property type="entry name" value="P-loop containing nucleotide triphosphate hydrolases"/>
    <property type="match status" value="1"/>
</dbReference>
<gene>
    <name evidence="10" type="primary">rsgA</name>
    <name evidence="14" type="ORF">SAMN05421773_103153</name>
</gene>
<dbReference type="Proteomes" id="UP000199207">
    <property type="component" value="Unassembled WGS sequence"/>
</dbReference>
<dbReference type="PROSITE" id="PS51721">
    <property type="entry name" value="G_CP"/>
    <property type="match status" value="1"/>
</dbReference>
<keyword evidence="2 10" id="KW-0690">Ribosome biogenesis</keyword>
<dbReference type="InterPro" id="IPR030378">
    <property type="entry name" value="G_CP_dom"/>
</dbReference>
<keyword evidence="8 10" id="KW-0694">RNA-binding</keyword>
<evidence type="ECO:0000256" key="1">
    <source>
        <dbReference type="ARBA" id="ARBA00022490"/>
    </source>
</evidence>
<dbReference type="GO" id="GO:0046872">
    <property type="term" value="F:metal ion binding"/>
    <property type="evidence" value="ECO:0007669"/>
    <property type="project" value="UniProtKB-KW"/>
</dbReference>
<dbReference type="InterPro" id="IPR027417">
    <property type="entry name" value="P-loop_NTPase"/>
</dbReference>
<dbReference type="PANTHER" id="PTHR32120:SF10">
    <property type="entry name" value="SMALL RIBOSOMAL SUBUNIT BIOGENESIS GTPASE RSGA"/>
    <property type="match status" value="1"/>
</dbReference>
<evidence type="ECO:0000313" key="14">
    <source>
        <dbReference type="EMBL" id="SFC38647.1"/>
    </source>
</evidence>
<evidence type="ECO:0000256" key="4">
    <source>
        <dbReference type="ARBA" id="ARBA00022730"/>
    </source>
</evidence>
<comment type="subunit">
    <text evidence="10">Monomer. Associates with 30S ribosomal subunit, binds 16S rRNA.</text>
</comment>
<keyword evidence="15" id="KW-1185">Reference proteome</keyword>
<feature type="binding site" evidence="10">
    <location>
        <position position="291"/>
    </location>
    <ligand>
        <name>Zn(2+)</name>
        <dbReference type="ChEBI" id="CHEBI:29105"/>
    </ligand>
</feature>
<comment type="cofactor">
    <cofactor evidence="10">
        <name>Zn(2+)</name>
        <dbReference type="ChEBI" id="CHEBI:29105"/>
    </cofactor>
    <text evidence="10">Binds 1 zinc ion per subunit.</text>
</comment>
<dbReference type="EMBL" id="FOLM01000003">
    <property type="protein sequence ID" value="SFC38647.1"/>
    <property type="molecule type" value="Genomic_DNA"/>
</dbReference>
<proteinExistence type="inferred from homology"/>
<evidence type="ECO:0000259" key="12">
    <source>
        <dbReference type="PROSITE" id="PS50936"/>
    </source>
</evidence>
<dbReference type="GO" id="GO:0019843">
    <property type="term" value="F:rRNA binding"/>
    <property type="evidence" value="ECO:0007669"/>
    <property type="project" value="UniProtKB-KW"/>
</dbReference>
<dbReference type="Pfam" id="PF03193">
    <property type="entry name" value="RsgA_GTPase"/>
    <property type="match status" value="1"/>
</dbReference>
<evidence type="ECO:0000259" key="13">
    <source>
        <dbReference type="PROSITE" id="PS51721"/>
    </source>
</evidence>
<sequence length="368" mass="39263">MTEHARDSHPLRPYGWDEYADDAFAPYAGQGVVPGRIVRVHRARCEVVTAHGPVHAGWRAEDAGDPTRIPCTGDWAVLDRDAGWSVRTLLPRRTAFLRSGSGTSSHGQVLAANIDLALVAVSLAEDLVPGRLERFVSLAWAGGARPAVVLTKADLAPDAPHLHAEARSLAPGAEVFTVSAFTSEGLPELAAALAGVTSVLVGVSGAGKSTLVNALTGRTGEEAQRVREVRGTDGRGRHTTTTRDLLPLPGGGVLIDTPGLRGVGLWDAGEGVHRAFADIEELAAGCRFTDCAHRTEPDCAVLAAVADGRLGERRLESYRKLLRENARLAARADARLRAGQRAGQKLRHTAMRQVMDQKYGPGHRGRRR</sequence>
<feature type="domain" description="CP-type G" evidence="13">
    <location>
        <begin position="104"/>
        <end position="263"/>
    </location>
</feature>
<evidence type="ECO:0000256" key="11">
    <source>
        <dbReference type="SAM" id="MobiDB-lite"/>
    </source>
</evidence>
<feature type="binding site" evidence="10">
    <location>
        <begin position="202"/>
        <end position="210"/>
    </location>
    <ligand>
        <name>GTP</name>
        <dbReference type="ChEBI" id="CHEBI:37565"/>
    </ligand>
</feature>
<dbReference type="InterPro" id="IPR010914">
    <property type="entry name" value="RsgA_GTPase_dom"/>
</dbReference>
<protein>
    <recommendedName>
        <fullName evidence="10">Small ribosomal subunit biogenesis GTPase RsgA</fullName>
        <ecNumber evidence="10">3.6.1.-</ecNumber>
    </recommendedName>
</protein>
<dbReference type="Gene3D" id="1.10.40.50">
    <property type="entry name" value="Probable gtpase engc, domain 3"/>
    <property type="match status" value="1"/>
</dbReference>
<comment type="function">
    <text evidence="10">One of several proteins that assist in the late maturation steps of the functional core of the 30S ribosomal subunit. Helps release RbfA from mature subunits. May play a role in the assembly of ribosomal proteins into the subunit. Circularly permuted GTPase that catalyzes slow GTP hydrolysis, GTPase activity is stimulated by the 30S ribosomal subunit.</text>
</comment>
<dbReference type="GO" id="GO:0003924">
    <property type="term" value="F:GTPase activity"/>
    <property type="evidence" value="ECO:0007669"/>
    <property type="project" value="UniProtKB-UniRule"/>
</dbReference>
<feature type="region of interest" description="Disordered" evidence="11">
    <location>
        <begin position="339"/>
        <end position="368"/>
    </location>
</feature>
<dbReference type="InterPro" id="IPR004881">
    <property type="entry name" value="Ribosome_biogen_GTPase_RsgA"/>
</dbReference>
<keyword evidence="7 10" id="KW-0862">Zinc</keyword>
<comment type="similarity">
    <text evidence="10">Belongs to the TRAFAC class YlqF/YawG GTPase family. RsgA subfamily.</text>
</comment>
<keyword evidence="1 10" id="KW-0963">Cytoplasm</keyword>
<dbReference type="GO" id="GO:0005525">
    <property type="term" value="F:GTP binding"/>
    <property type="evidence" value="ECO:0007669"/>
    <property type="project" value="UniProtKB-UniRule"/>
</dbReference>
<evidence type="ECO:0000256" key="9">
    <source>
        <dbReference type="ARBA" id="ARBA00023134"/>
    </source>
</evidence>
<evidence type="ECO:0000256" key="2">
    <source>
        <dbReference type="ARBA" id="ARBA00022517"/>
    </source>
</evidence>
<keyword evidence="3 10" id="KW-0479">Metal-binding</keyword>
<organism evidence="14 15">
    <name type="scientific">Streptomyces aidingensis</name>
    <dbReference type="NCBI Taxonomy" id="910347"/>
    <lineage>
        <taxon>Bacteria</taxon>
        <taxon>Bacillati</taxon>
        <taxon>Actinomycetota</taxon>
        <taxon>Actinomycetes</taxon>
        <taxon>Kitasatosporales</taxon>
        <taxon>Streptomycetaceae</taxon>
        <taxon>Streptomyces</taxon>
    </lineage>
</organism>
<dbReference type="GO" id="GO:0005737">
    <property type="term" value="C:cytoplasm"/>
    <property type="evidence" value="ECO:0007669"/>
    <property type="project" value="UniProtKB-SubCell"/>
</dbReference>
<feature type="binding site" evidence="10">
    <location>
        <begin position="151"/>
        <end position="154"/>
    </location>
    <ligand>
        <name>GTP</name>
        <dbReference type="ChEBI" id="CHEBI:37565"/>
    </ligand>
</feature>
<dbReference type="HAMAP" id="MF_01820">
    <property type="entry name" value="GTPase_RsgA"/>
    <property type="match status" value="1"/>
</dbReference>
<evidence type="ECO:0000256" key="5">
    <source>
        <dbReference type="ARBA" id="ARBA00022741"/>
    </source>
</evidence>
<evidence type="ECO:0000256" key="8">
    <source>
        <dbReference type="ARBA" id="ARBA00022884"/>
    </source>
</evidence>
<feature type="binding site" evidence="10">
    <location>
        <position position="286"/>
    </location>
    <ligand>
        <name>Zn(2+)</name>
        <dbReference type="ChEBI" id="CHEBI:29105"/>
    </ligand>
</feature>
<keyword evidence="5 10" id="KW-0547">Nucleotide-binding</keyword>
<feature type="binding site" evidence="10">
    <location>
        <position position="293"/>
    </location>
    <ligand>
        <name>Zn(2+)</name>
        <dbReference type="ChEBI" id="CHEBI:29105"/>
    </ligand>
</feature>
<dbReference type="PANTHER" id="PTHR32120">
    <property type="entry name" value="SMALL RIBOSOMAL SUBUNIT BIOGENESIS GTPASE RSGA"/>
    <property type="match status" value="1"/>
</dbReference>
<keyword evidence="9 10" id="KW-0342">GTP-binding</keyword>
<dbReference type="STRING" id="910347.SAMN05421773_103153"/>
<feature type="domain" description="EngC GTPase" evidence="12">
    <location>
        <begin position="112"/>
        <end position="261"/>
    </location>
</feature>
<evidence type="ECO:0000313" key="15">
    <source>
        <dbReference type="Proteomes" id="UP000199207"/>
    </source>
</evidence>
<name>A0A1I1IQS8_9ACTN</name>
<dbReference type="OrthoDB" id="9809485at2"/>
<dbReference type="GO" id="GO:0042274">
    <property type="term" value="P:ribosomal small subunit biogenesis"/>
    <property type="evidence" value="ECO:0007669"/>
    <property type="project" value="UniProtKB-UniRule"/>
</dbReference>
<dbReference type="RefSeq" id="WP_093837993.1">
    <property type="nucleotide sequence ID" value="NZ_FOLM01000003.1"/>
</dbReference>
<accession>A0A1I1IQS8</accession>
<evidence type="ECO:0000256" key="7">
    <source>
        <dbReference type="ARBA" id="ARBA00022833"/>
    </source>
</evidence>
<reference evidence="14 15" key="1">
    <citation type="submission" date="2016-10" db="EMBL/GenBank/DDBJ databases">
        <authorList>
            <person name="de Groot N.N."/>
        </authorList>
    </citation>
    <scope>NUCLEOTIDE SEQUENCE [LARGE SCALE GENOMIC DNA]</scope>
    <source>
        <strain evidence="14 15">CGMCC 4.5739</strain>
    </source>
</reference>
<comment type="subcellular location">
    <subcellularLocation>
        <location evidence="10">Cytoplasm</location>
    </subcellularLocation>
</comment>
<evidence type="ECO:0000256" key="6">
    <source>
        <dbReference type="ARBA" id="ARBA00022801"/>
    </source>
</evidence>
<dbReference type="EC" id="3.6.1.-" evidence="10"/>
<evidence type="ECO:0000256" key="3">
    <source>
        <dbReference type="ARBA" id="ARBA00022723"/>
    </source>
</evidence>
<feature type="binding site" evidence="10">
    <location>
        <position position="299"/>
    </location>
    <ligand>
        <name>Zn(2+)</name>
        <dbReference type="ChEBI" id="CHEBI:29105"/>
    </ligand>
</feature>
<dbReference type="AlphaFoldDB" id="A0A1I1IQS8"/>
<keyword evidence="6 10" id="KW-0378">Hydrolase</keyword>
<keyword evidence="4 10" id="KW-0699">rRNA-binding</keyword>
<evidence type="ECO:0000256" key="10">
    <source>
        <dbReference type="HAMAP-Rule" id="MF_01820"/>
    </source>
</evidence>
<dbReference type="PROSITE" id="PS50936">
    <property type="entry name" value="ENGC_GTPASE"/>
    <property type="match status" value="1"/>
</dbReference>